<sequence length="99" mass="11353">MVPEHTFSLWNRYDINQQFGAALGLVYRDSLFTSTSNTVVLPSFTRVDGALFYRIDKQYQVQLNVENLFDKKYYASAHNDNNITPGAPRSVKLTLNAKF</sequence>
<evidence type="ECO:0000256" key="9">
    <source>
        <dbReference type="ARBA" id="ARBA00023077"/>
    </source>
</evidence>
<dbReference type="AlphaFoldDB" id="A0A418X7K6"/>
<evidence type="ECO:0000256" key="1">
    <source>
        <dbReference type="ARBA" id="ARBA00004571"/>
    </source>
</evidence>
<keyword evidence="3 12" id="KW-1134">Transmembrane beta strand</keyword>
<dbReference type="SUPFAM" id="SSF56935">
    <property type="entry name" value="Porins"/>
    <property type="match status" value="1"/>
</dbReference>
<keyword evidence="10 12" id="KW-0472">Membrane</keyword>
<dbReference type="PANTHER" id="PTHR32552:SF68">
    <property type="entry name" value="FERRICHROME OUTER MEMBRANE TRANSPORTER_PHAGE RECEPTOR"/>
    <property type="match status" value="1"/>
</dbReference>
<dbReference type="OrthoDB" id="9790771at2"/>
<dbReference type="PANTHER" id="PTHR32552">
    <property type="entry name" value="FERRICHROME IRON RECEPTOR-RELATED"/>
    <property type="match status" value="1"/>
</dbReference>
<dbReference type="PROSITE" id="PS01156">
    <property type="entry name" value="TONB_DEPENDENT_REC_2"/>
    <property type="match status" value="1"/>
</dbReference>
<evidence type="ECO:0000256" key="13">
    <source>
        <dbReference type="PROSITE-ProRule" id="PRU10144"/>
    </source>
</evidence>
<keyword evidence="7" id="KW-0408">Iron</keyword>
<evidence type="ECO:0000256" key="6">
    <source>
        <dbReference type="ARBA" id="ARBA00022729"/>
    </source>
</evidence>
<organism evidence="15 16">
    <name type="scientific">Massilia cavernae</name>
    <dbReference type="NCBI Taxonomy" id="2320864"/>
    <lineage>
        <taxon>Bacteria</taxon>
        <taxon>Pseudomonadati</taxon>
        <taxon>Pseudomonadota</taxon>
        <taxon>Betaproteobacteria</taxon>
        <taxon>Burkholderiales</taxon>
        <taxon>Oxalobacteraceae</taxon>
        <taxon>Telluria group</taxon>
        <taxon>Massilia</taxon>
    </lineage>
</organism>
<dbReference type="Gene3D" id="2.40.170.20">
    <property type="entry name" value="TonB-dependent receptor, beta-barrel domain"/>
    <property type="match status" value="1"/>
</dbReference>
<reference evidence="15 16" key="1">
    <citation type="submission" date="2018-09" db="EMBL/GenBank/DDBJ databases">
        <authorList>
            <person name="Zhu H."/>
        </authorList>
    </citation>
    <scope>NUCLEOTIDE SEQUENCE [LARGE SCALE GENOMIC DNA]</scope>
    <source>
        <strain evidence="15 16">K1S02-61</strain>
    </source>
</reference>
<evidence type="ECO:0000256" key="7">
    <source>
        <dbReference type="ARBA" id="ARBA00023004"/>
    </source>
</evidence>
<evidence type="ECO:0000313" key="16">
    <source>
        <dbReference type="Proteomes" id="UP000284006"/>
    </source>
</evidence>
<keyword evidence="2 12" id="KW-0813">Transport</keyword>
<accession>A0A418X7K6</accession>
<keyword evidence="16" id="KW-1185">Reference proteome</keyword>
<keyword evidence="6" id="KW-0732">Signal</keyword>
<gene>
    <name evidence="15" type="ORF">D3872_23720</name>
</gene>
<keyword evidence="11 12" id="KW-0998">Cell outer membrane</keyword>
<dbReference type="Pfam" id="PF00593">
    <property type="entry name" value="TonB_dep_Rec_b-barrel"/>
    <property type="match status" value="1"/>
</dbReference>
<dbReference type="PROSITE" id="PS52016">
    <property type="entry name" value="TONB_DEPENDENT_REC_3"/>
    <property type="match status" value="1"/>
</dbReference>
<comment type="caution">
    <text evidence="15">The sequence shown here is derived from an EMBL/GenBank/DDBJ whole genome shotgun (WGS) entry which is preliminary data.</text>
</comment>
<dbReference type="GO" id="GO:0009279">
    <property type="term" value="C:cell outer membrane"/>
    <property type="evidence" value="ECO:0007669"/>
    <property type="project" value="UniProtKB-SubCell"/>
</dbReference>
<keyword evidence="15" id="KW-0675">Receptor</keyword>
<dbReference type="Proteomes" id="UP000284006">
    <property type="component" value="Unassembled WGS sequence"/>
</dbReference>
<dbReference type="InterPro" id="IPR000531">
    <property type="entry name" value="Beta-barrel_TonB"/>
</dbReference>
<evidence type="ECO:0000256" key="12">
    <source>
        <dbReference type="PROSITE-ProRule" id="PRU01360"/>
    </source>
</evidence>
<proteinExistence type="inferred from homology"/>
<dbReference type="EMBL" id="QYUP01000186">
    <property type="protein sequence ID" value="RJG08484.1"/>
    <property type="molecule type" value="Genomic_DNA"/>
</dbReference>
<feature type="domain" description="TonB-dependent receptor-like beta-barrel" evidence="14">
    <location>
        <begin position="2"/>
        <end position="68"/>
    </location>
</feature>
<dbReference type="InterPro" id="IPR010917">
    <property type="entry name" value="TonB_rcpt_CS"/>
</dbReference>
<keyword evidence="9" id="KW-0798">TonB box</keyword>
<evidence type="ECO:0000256" key="11">
    <source>
        <dbReference type="ARBA" id="ARBA00023237"/>
    </source>
</evidence>
<name>A0A418X7K6_9BURK</name>
<evidence type="ECO:0000256" key="4">
    <source>
        <dbReference type="ARBA" id="ARBA00022496"/>
    </source>
</evidence>
<protein>
    <submittedName>
        <fullName evidence="15">TonB-dependent receptor</fullName>
    </submittedName>
</protein>
<feature type="short sequence motif" description="TonB C-terminal box" evidence="13">
    <location>
        <begin position="82"/>
        <end position="99"/>
    </location>
</feature>
<keyword evidence="8" id="KW-0406">Ion transport</keyword>
<comment type="similarity">
    <text evidence="12">Belongs to the TonB-dependent receptor family.</text>
</comment>
<evidence type="ECO:0000259" key="14">
    <source>
        <dbReference type="Pfam" id="PF00593"/>
    </source>
</evidence>
<keyword evidence="4" id="KW-0410">Iron transport</keyword>
<dbReference type="GO" id="GO:0015344">
    <property type="term" value="F:siderophore uptake transmembrane transporter activity"/>
    <property type="evidence" value="ECO:0007669"/>
    <property type="project" value="TreeGrafter"/>
</dbReference>
<comment type="subcellular location">
    <subcellularLocation>
        <location evidence="1 12">Cell outer membrane</location>
        <topology evidence="1 12">Multi-pass membrane protein</topology>
    </subcellularLocation>
</comment>
<evidence type="ECO:0000256" key="5">
    <source>
        <dbReference type="ARBA" id="ARBA00022692"/>
    </source>
</evidence>
<keyword evidence="5 12" id="KW-0812">Transmembrane</keyword>
<evidence type="ECO:0000313" key="15">
    <source>
        <dbReference type="EMBL" id="RJG08484.1"/>
    </source>
</evidence>
<evidence type="ECO:0000256" key="3">
    <source>
        <dbReference type="ARBA" id="ARBA00022452"/>
    </source>
</evidence>
<evidence type="ECO:0000256" key="10">
    <source>
        <dbReference type="ARBA" id="ARBA00023136"/>
    </source>
</evidence>
<dbReference type="InterPro" id="IPR036942">
    <property type="entry name" value="Beta-barrel_TonB_sf"/>
</dbReference>
<evidence type="ECO:0000256" key="8">
    <source>
        <dbReference type="ARBA" id="ARBA00023065"/>
    </source>
</evidence>
<evidence type="ECO:0000256" key="2">
    <source>
        <dbReference type="ARBA" id="ARBA00022448"/>
    </source>
</evidence>
<dbReference type="InterPro" id="IPR039426">
    <property type="entry name" value="TonB-dep_rcpt-like"/>
</dbReference>